<evidence type="ECO:0000313" key="3">
    <source>
        <dbReference type="Proteomes" id="UP001642540"/>
    </source>
</evidence>
<gene>
    <name evidence="2" type="ORF">ODALV1_LOCUS2186</name>
</gene>
<comment type="caution">
    <text evidence="2">The sequence shown here is derived from an EMBL/GenBank/DDBJ whole genome shotgun (WGS) entry which is preliminary data.</text>
</comment>
<dbReference type="EMBL" id="CAXLJM020000007">
    <property type="protein sequence ID" value="CAL8072482.1"/>
    <property type="molecule type" value="Genomic_DNA"/>
</dbReference>
<protein>
    <submittedName>
        <fullName evidence="2">Uncharacterized protein</fullName>
    </submittedName>
</protein>
<keyword evidence="3" id="KW-1185">Reference proteome</keyword>
<reference evidence="2 3" key="1">
    <citation type="submission" date="2024-08" db="EMBL/GenBank/DDBJ databases">
        <authorList>
            <person name="Cucini C."/>
            <person name="Frati F."/>
        </authorList>
    </citation>
    <scope>NUCLEOTIDE SEQUENCE [LARGE SCALE GENOMIC DNA]</scope>
</reference>
<name>A0ABP1PP51_9HEXA</name>
<organism evidence="2 3">
    <name type="scientific">Orchesella dallaii</name>
    <dbReference type="NCBI Taxonomy" id="48710"/>
    <lineage>
        <taxon>Eukaryota</taxon>
        <taxon>Metazoa</taxon>
        <taxon>Ecdysozoa</taxon>
        <taxon>Arthropoda</taxon>
        <taxon>Hexapoda</taxon>
        <taxon>Collembola</taxon>
        <taxon>Entomobryomorpha</taxon>
        <taxon>Entomobryoidea</taxon>
        <taxon>Orchesellidae</taxon>
        <taxon>Orchesellinae</taxon>
        <taxon>Orchesella</taxon>
    </lineage>
</organism>
<proteinExistence type="predicted"/>
<evidence type="ECO:0000256" key="1">
    <source>
        <dbReference type="SAM" id="SignalP"/>
    </source>
</evidence>
<accession>A0ABP1PP51</accession>
<keyword evidence="1" id="KW-0732">Signal</keyword>
<evidence type="ECO:0000313" key="2">
    <source>
        <dbReference type="EMBL" id="CAL8072482.1"/>
    </source>
</evidence>
<dbReference type="Proteomes" id="UP001642540">
    <property type="component" value="Unassembled WGS sequence"/>
</dbReference>
<feature type="chain" id="PRO_5046925247" evidence="1">
    <location>
        <begin position="17"/>
        <end position="73"/>
    </location>
</feature>
<sequence>MKFTLIFTILATIATALVYSLPSPQSIFNVNYRIANQRGSNERYQQRPSVDPSAYYTGANRAKIARHLAQYNF</sequence>
<feature type="signal peptide" evidence="1">
    <location>
        <begin position="1"/>
        <end position="16"/>
    </location>
</feature>